<dbReference type="GO" id="GO:0016491">
    <property type="term" value="F:oxidoreductase activity"/>
    <property type="evidence" value="ECO:0007669"/>
    <property type="project" value="UniProtKB-KW"/>
</dbReference>
<dbReference type="InterPro" id="IPR002347">
    <property type="entry name" value="SDR_fam"/>
</dbReference>
<dbReference type="InterPro" id="IPR036291">
    <property type="entry name" value="NAD(P)-bd_dom_sf"/>
</dbReference>
<accession>A0A3M8CCK1</accession>
<dbReference type="InterPro" id="IPR020904">
    <property type="entry name" value="Sc_DH/Rdtase_CS"/>
</dbReference>
<dbReference type="Gene3D" id="3.40.50.720">
    <property type="entry name" value="NAD(P)-binding Rossmann-like Domain"/>
    <property type="match status" value="1"/>
</dbReference>
<evidence type="ECO:0000256" key="2">
    <source>
        <dbReference type="ARBA" id="ARBA00023002"/>
    </source>
</evidence>
<dbReference type="PANTHER" id="PTHR24321">
    <property type="entry name" value="DEHYDROGENASES, SHORT CHAIN"/>
    <property type="match status" value="1"/>
</dbReference>
<proteinExistence type="inferred from homology"/>
<keyword evidence="2" id="KW-0560">Oxidoreductase</keyword>
<organism evidence="3 4">
    <name type="scientific">Brevibacillus panacihumi</name>
    <dbReference type="NCBI Taxonomy" id="497735"/>
    <lineage>
        <taxon>Bacteria</taxon>
        <taxon>Bacillati</taxon>
        <taxon>Bacillota</taxon>
        <taxon>Bacilli</taxon>
        <taxon>Bacillales</taxon>
        <taxon>Paenibacillaceae</taxon>
        <taxon>Brevibacillus</taxon>
    </lineage>
</organism>
<protein>
    <submittedName>
        <fullName evidence="3">SDR family oxidoreductase</fullName>
    </submittedName>
</protein>
<gene>
    <name evidence="3" type="ORF">EDM58_20740</name>
</gene>
<dbReference type="PRINTS" id="PR00080">
    <property type="entry name" value="SDRFAMILY"/>
</dbReference>
<dbReference type="PANTHER" id="PTHR24321:SF8">
    <property type="entry name" value="ESTRADIOL 17-BETA-DEHYDROGENASE 8-RELATED"/>
    <property type="match status" value="1"/>
</dbReference>
<dbReference type="Proteomes" id="UP000281915">
    <property type="component" value="Unassembled WGS sequence"/>
</dbReference>
<name>A0A3M8CCK1_9BACL</name>
<dbReference type="GO" id="GO:0008206">
    <property type="term" value="P:bile acid metabolic process"/>
    <property type="evidence" value="ECO:0007669"/>
    <property type="project" value="UniProtKB-ARBA"/>
</dbReference>
<dbReference type="PRINTS" id="PR00081">
    <property type="entry name" value="GDHRDH"/>
</dbReference>
<comment type="caution">
    <text evidence="3">The sequence shown here is derived from an EMBL/GenBank/DDBJ whole genome shotgun (WGS) entry which is preliminary data.</text>
</comment>
<evidence type="ECO:0000256" key="1">
    <source>
        <dbReference type="ARBA" id="ARBA00006484"/>
    </source>
</evidence>
<dbReference type="EMBL" id="RHHT01000056">
    <property type="protein sequence ID" value="RNB73221.1"/>
    <property type="molecule type" value="Genomic_DNA"/>
</dbReference>
<reference evidence="3 4" key="1">
    <citation type="submission" date="2018-10" db="EMBL/GenBank/DDBJ databases">
        <title>Phylogenomics of Brevibacillus.</title>
        <authorList>
            <person name="Dunlap C."/>
        </authorList>
    </citation>
    <scope>NUCLEOTIDE SEQUENCE [LARGE SCALE GENOMIC DNA]</scope>
    <source>
        <strain evidence="3 4">JCM 15085</strain>
    </source>
</reference>
<dbReference type="FunFam" id="3.40.50.720:FF:000084">
    <property type="entry name" value="Short-chain dehydrogenase reductase"/>
    <property type="match status" value="1"/>
</dbReference>
<dbReference type="Pfam" id="PF13561">
    <property type="entry name" value="adh_short_C2"/>
    <property type="match status" value="1"/>
</dbReference>
<dbReference type="SUPFAM" id="SSF51735">
    <property type="entry name" value="NAD(P)-binding Rossmann-fold domains"/>
    <property type="match status" value="1"/>
</dbReference>
<dbReference type="NCBIfam" id="NF005559">
    <property type="entry name" value="PRK07231.1"/>
    <property type="match status" value="1"/>
</dbReference>
<dbReference type="PROSITE" id="PS00061">
    <property type="entry name" value="ADH_SHORT"/>
    <property type="match status" value="1"/>
</dbReference>
<evidence type="ECO:0000313" key="3">
    <source>
        <dbReference type="EMBL" id="RNB73221.1"/>
    </source>
</evidence>
<dbReference type="RefSeq" id="WP_122915016.1">
    <property type="nucleotide sequence ID" value="NZ_RHHT01000056.1"/>
</dbReference>
<comment type="similarity">
    <text evidence="1">Belongs to the short-chain dehydrogenases/reductases (SDR) family.</text>
</comment>
<sequence length="247" mass="25958">MRLKDKVAIITGAGSGMGEAAAQMFAREGAKVVATDINEETLKAVVAKIVDQGGEAIALKHNVASKADWEKVMAATVEKYGKLDILVNNAGIALAKDFLEQSEEDWSRTYAINVNSIMYGMQLAIPFMEKNNGGSIVNISSIAALTGMAGAGAYTASKGAVRSITKAAAVDYGKKNIRVNSVHPGYIETPMSAPSMATYKEYFLSQIALPNLGKAEEVAAAILFLASDEASHITGIELPVDGGVTAR</sequence>
<evidence type="ECO:0000313" key="4">
    <source>
        <dbReference type="Proteomes" id="UP000281915"/>
    </source>
</evidence>
<dbReference type="AlphaFoldDB" id="A0A3M8CCK1"/>